<dbReference type="AlphaFoldDB" id="A0A9J6DR29"/>
<evidence type="ECO:0000256" key="8">
    <source>
        <dbReference type="PIRSR" id="PIRSR600997-1"/>
    </source>
</evidence>
<dbReference type="EC" id="3.1.1.-" evidence="9"/>
<evidence type="ECO:0000256" key="9">
    <source>
        <dbReference type="RuleBase" id="RU361235"/>
    </source>
</evidence>
<feature type="active site" description="Acyl-ester intermediate" evidence="8">
    <location>
        <position position="290"/>
    </location>
</feature>
<keyword evidence="12" id="KW-1185">Reference proteome</keyword>
<evidence type="ECO:0000256" key="7">
    <source>
        <dbReference type="ARBA" id="ARBA00048484"/>
    </source>
</evidence>
<keyword evidence="3 9" id="KW-0378">Hydrolase</keyword>
<dbReference type="InterPro" id="IPR002018">
    <property type="entry name" value="CarbesteraseB"/>
</dbReference>
<keyword evidence="6" id="KW-0325">Glycoprotein</keyword>
<dbReference type="EMBL" id="JABSTU010000008">
    <property type="protein sequence ID" value="KAH8024288.1"/>
    <property type="molecule type" value="Genomic_DNA"/>
</dbReference>
<dbReference type="Pfam" id="PF00135">
    <property type="entry name" value="COesterase"/>
    <property type="match status" value="1"/>
</dbReference>
<sequence>MPRSLLSFGLPSGARISVSSSPVERAFTWIRRRKNCLQHLDAEWCHSTLIANVDSAKIAANRRVCHDARNGISAILLGALLAVLHSAQGIRPKDNPVVFTRSGYVMGRTNVFFNKPIDTFLGIPFAEPPLRELRFREPMPVKQWEGIYNAVQMPFPCLQYDTFVTKNITIDASNSTEDCLYLNVWTPALHCNTIENCGAKSVIVFFHGGGFDTGGNSYFFYDGTQLAALGDVVVVVPNYRLGVFGFLSADHPDAPGNMGLLDQLAALTWVRDNIVHFGGRPESVTLMGQSAGAMSVGFHMLSPLSRGLFKRAILQSGSPYLLQPESLKAGVERVQQLAEAVGCADENVTLSDHRHHVLECLRWANASTLMAANRELNVLNPASYFPSYGDNFLPDDPRTLIERGQIADVDVIIGTNRNEGSPFVNYFMVKVLRQEDPRLLTRDEVGFYLILLFQHVLGESPREVTSHYLRDVRPEDGRGALAAAGDAIGDFLFQCPVNYFAENLAARNRTVYMYYFDHRPSYSWWSDWLGVAHFDEFFFVFGTLFRDMRMSTMEELEFSSKLIQIWSTFARKGKVPKIRGNRWPKFTAEWPLLLNLSPKNFTVGWEPHAENCRAWERYLKVTPDNAVAS</sequence>
<reference evidence="11" key="1">
    <citation type="journal article" date="2020" name="Cell">
        <title>Large-Scale Comparative Analyses of Tick Genomes Elucidate Their Genetic Diversity and Vector Capacities.</title>
        <authorList>
            <consortium name="Tick Genome and Microbiome Consortium (TIGMIC)"/>
            <person name="Jia N."/>
            <person name="Wang J."/>
            <person name="Shi W."/>
            <person name="Du L."/>
            <person name="Sun Y."/>
            <person name="Zhan W."/>
            <person name="Jiang J.F."/>
            <person name="Wang Q."/>
            <person name="Zhang B."/>
            <person name="Ji P."/>
            <person name="Bell-Sakyi L."/>
            <person name="Cui X.M."/>
            <person name="Yuan T.T."/>
            <person name="Jiang B.G."/>
            <person name="Yang W.F."/>
            <person name="Lam T.T."/>
            <person name="Chang Q.C."/>
            <person name="Ding S.J."/>
            <person name="Wang X.J."/>
            <person name="Zhu J.G."/>
            <person name="Ruan X.D."/>
            <person name="Zhao L."/>
            <person name="Wei J.T."/>
            <person name="Ye R.Z."/>
            <person name="Que T.C."/>
            <person name="Du C.H."/>
            <person name="Zhou Y.H."/>
            <person name="Cheng J.X."/>
            <person name="Dai P.F."/>
            <person name="Guo W.B."/>
            <person name="Han X.H."/>
            <person name="Huang E.J."/>
            <person name="Li L.F."/>
            <person name="Wei W."/>
            <person name="Gao Y.C."/>
            <person name="Liu J.Z."/>
            <person name="Shao H.Z."/>
            <person name="Wang X."/>
            <person name="Wang C.C."/>
            <person name="Yang T.C."/>
            <person name="Huo Q.B."/>
            <person name="Li W."/>
            <person name="Chen H.Y."/>
            <person name="Chen S.E."/>
            <person name="Zhou L.G."/>
            <person name="Ni X.B."/>
            <person name="Tian J.H."/>
            <person name="Sheng Y."/>
            <person name="Liu T."/>
            <person name="Pan Y.S."/>
            <person name="Xia L.Y."/>
            <person name="Li J."/>
            <person name="Zhao F."/>
            <person name="Cao W.C."/>
        </authorList>
    </citation>
    <scope>NUCLEOTIDE SEQUENCE</scope>
    <source>
        <strain evidence="11">Rmic-2018</strain>
    </source>
</reference>
<reference evidence="11" key="2">
    <citation type="submission" date="2021-09" db="EMBL/GenBank/DDBJ databases">
        <authorList>
            <person name="Jia N."/>
            <person name="Wang J."/>
            <person name="Shi W."/>
            <person name="Du L."/>
            <person name="Sun Y."/>
            <person name="Zhan W."/>
            <person name="Jiang J."/>
            <person name="Wang Q."/>
            <person name="Zhang B."/>
            <person name="Ji P."/>
            <person name="Sakyi L.B."/>
            <person name="Cui X."/>
            <person name="Yuan T."/>
            <person name="Jiang B."/>
            <person name="Yang W."/>
            <person name="Lam T.T.-Y."/>
            <person name="Chang Q."/>
            <person name="Ding S."/>
            <person name="Wang X."/>
            <person name="Zhu J."/>
            <person name="Ruan X."/>
            <person name="Zhao L."/>
            <person name="Wei J."/>
            <person name="Que T."/>
            <person name="Du C."/>
            <person name="Cheng J."/>
            <person name="Dai P."/>
            <person name="Han X."/>
            <person name="Huang E."/>
            <person name="Gao Y."/>
            <person name="Liu J."/>
            <person name="Shao H."/>
            <person name="Ye R."/>
            <person name="Li L."/>
            <person name="Wei W."/>
            <person name="Wang X."/>
            <person name="Wang C."/>
            <person name="Huo Q."/>
            <person name="Li W."/>
            <person name="Guo W."/>
            <person name="Chen H."/>
            <person name="Chen S."/>
            <person name="Zhou L."/>
            <person name="Zhou L."/>
            <person name="Ni X."/>
            <person name="Tian J."/>
            <person name="Zhou Y."/>
            <person name="Sheng Y."/>
            <person name="Liu T."/>
            <person name="Pan Y."/>
            <person name="Xia L."/>
            <person name="Li J."/>
            <person name="Zhao F."/>
            <person name="Cao W."/>
        </authorList>
    </citation>
    <scope>NUCLEOTIDE SEQUENCE</scope>
    <source>
        <strain evidence="11">Rmic-2018</strain>
        <tissue evidence="11">Larvae</tissue>
    </source>
</reference>
<evidence type="ECO:0000313" key="12">
    <source>
        <dbReference type="Proteomes" id="UP000821866"/>
    </source>
</evidence>
<dbReference type="VEuPathDB" id="VectorBase:LOC119172045"/>
<dbReference type="GO" id="GO:0005615">
    <property type="term" value="C:extracellular space"/>
    <property type="evidence" value="ECO:0007669"/>
    <property type="project" value="TreeGrafter"/>
</dbReference>
<dbReference type="SUPFAM" id="SSF53474">
    <property type="entry name" value="alpha/beta-Hydrolases"/>
    <property type="match status" value="1"/>
</dbReference>
<dbReference type="GO" id="GO:0006581">
    <property type="term" value="P:acetylcholine catabolic process"/>
    <property type="evidence" value="ECO:0007669"/>
    <property type="project" value="TreeGrafter"/>
</dbReference>
<evidence type="ECO:0000259" key="10">
    <source>
        <dbReference type="Pfam" id="PF00135"/>
    </source>
</evidence>
<proteinExistence type="inferred from homology"/>
<dbReference type="GO" id="GO:0003990">
    <property type="term" value="F:acetylcholinesterase activity"/>
    <property type="evidence" value="ECO:0007669"/>
    <property type="project" value="UniProtKB-EC"/>
</dbReference>
<comment type="caution">
    <text evidence="11">The sequence shown here is derived from an EMBL/GenBank/DDBJ whole genome shotgun (WGS) entry which is preliminary data.</text>
</comment>
<feature type="active site" description="Charge relay system" evidence="8">
    <location>
        <position position="419"/>
    </location>
</feature>
<comment type="similarity">
    <text evidence="1 9">Belongs to the type-B carboxylesterase/lipase family.</text>
</comment>
<dbReference type="PROSITE" id="PS00122">
    <property type="entry name" value="CARBOXYLESTERASE_B_1"/>
    <property type="match status" value="1"/>
</dbReference>
<dbReference type="FunFam" id="3.40.50.1820:FF:000029">
    <property type="entry name" value="Acetylcholinesterase"/>
    <property type="match status" value="1"/>
</dbReference>
<dbReference type="PANTHER" id="PTHR43918">
    <property type="entry name" value="ACETYLCHOLINESTERASE"/>
    <property type="match status" value="1"/>
</dbReference>
<keyword evidence="4" id="KW-0531">Neurotransmitter degradation</keyword>
<dbReference type="InterPro" id="IPR019819">
    <property type="entry name" value="Carboxylesterase_B_CS"/>
</dbReference>
<dbReference type="PRINTS" id="PR00878">
    <property type="entry name" value="CHOLNESTRASE"/>
</dbReference>
<feature type="domain" description="Carboxylesterase type B" evidence="10">
    <location>
        <begin position="95"/>
        <end position="615"/>
    </location>
</feature>
<name>A0A9J6DR29_RHIMP</name>
<evidence type="ECO:0000313" key="11">
    <source>
        <dbReference type="EMBL" id="KAH8024288.1"/>
    </source>
</evidence>
<dbReference type="PROSITE" id="PS00941">
    <property type="entry name" value="CARBOXYLESTERASE_B_2"/>
    <property type="match status" value="1"/>
</dbReference>
<accession>A0A9J6DR29</accession>
<dbReference type="Gene3D" id="3.40.50.1820">
    <property type="entry name" value="alpha/beta hydrolase"/>
    <property type="match status" value="1"/>
</dbReference>
<organism evidence="11 12">
    <name type="scientific">Rhipicephalus microplus</name>
    <name type="common">Cattle tick</name>
    <name type="synonym">Boophilus microplus</name>
    <dbReference type="NCBI Taxonomy" id="6941"/>
    <lineage>
        <taxon>Eukaryota</taxon>
        <taxon>Metazoa</taxon>
        <taxon>Ecdysozoa</taxon>
        <taxon>Arthropoda</taxon>
        <taxon>Chelicerata</taxon>
        <taxon>Arachnida</taxon>
        <taxon>Acari</taxon>
        <taxon>Parasitiformes</taxon>
        <taxon>Ixodida</taxon>
        <taxon>Ixodoidea</taxon>
        <taxon>Ixodidae</taxon>
        <taxon>Rhipicephalinae</taxon>
        <taxon>Rhipicephalus</taxon>
        <taxon>Boophilus</taxon>
    </lineage>
</organism>
<dbReference type="InterPro" id="IPR000997">
    <property type="entry name" value="Cholinesterase"/>
</dbReference>
<dbReference type="PANTHER" id="PTHR43918:SF4">
    <property type="entry name" value="CARBOXYLIC ESTER HYDROLASE"/>
    <property type="match status" value="1"/>
</dbReference>
<keyword evidence="2" id="KW-0719">Serine esterase</keyword>
<evidence type="ECO:0000256" key="1">
    <source>
        <dbReference type="ARBA" id="ARBA00005964"/>
    </source>
</evidence>
<gene>
    <name evidence="11" type="ORF">HPB51_022407</name>
</gene>
<dbReference type="Proteomes" id="UP000821866">
    <property type="component" value="Chromosome 6"/>
</dbReference>
<dbReference type="InterPro" id="IPR019826">
    <property type="entry name" value="Carboxylesterase_B_AS"/>
</dbReference>
<evidence type="ECO:0000256" key="6">
    <source>
        <dbReference type="ARBA" id="ARBA00023180"/>
    </source>
</evidence>
<dbReference type="GO" id="GO:0019695">
    <property type="term" value="P:choline metabolic process"/>
    <property type="evidence" value="ECO:0007669"/>
    <property type="project" value="TreeGrafter"/>
</dbReference>
<evidence type="ECO:0000256" key="4">
    <source>
        <dbReference type="ARBA" id="ARBA00022867"/>
    </source>
</evidence>
<protein>
    <recommendedName>
        <fullName evidence="9">Carboxylic ester hydrolase</fullName>
        <ecNumber evidence="9">3.1.1.-</ecNumber>
    </recommendedName>
</protein>
<feature type="active site" description="Charge relay system" evidence="8">
    <location>
        <position position="533"/>
    </location>
</feature>
<evidence type="ECO:0000256" key="2">
    <source>
        <dbReference type="ARBA" id="ARBA00022487"/>
    </source>
</evidence>
<dbReference type="InterPro" id="IPR029058">
    <property type="entry name" value="AB_hydrolase_fold"/>
</dbReference>
<comment type="catalytic activity">
    <reaction evidence="7">
        <text>acetylcholine + H2O = choline + acetate + H(+)</text>
        <dbReference type="Rhea" id="RHEA:17561"/>
        <dbReference type="ChEBI" id="CHEBI:15354"/>
        <dbReference type="ChEBI" id="CHEBI:15355"/>
        <dbReference type="ChEBI" id="CHEBI:15377"/>
        <dbReference type="ChEBI" id="CHEBI:15378"/>
        <dbReference type="ChEBI" id="CHEBI:30089"/>
        <dbReference type="EC" id="3.1.1.7"/>
    </reaction>
</comment>
<keyword evidence="5" id="KW-1015">Disulfide bond</keyword>
<dbReference type="InterPro" id="IPR050654">
    <property type="entry name" value="AChE-related_enzymes"/>
</dbReference>
<evidence type="ECO:0000256" key="5">
    <source>
        <dbReference type="ARBA" id="ARBA00023157"/>
    </source>
</evidence>
<evidence type="ECO:0000256" key="3">
    <source>
        <dbReference type="ARBA" id="ARBA00022801"/>
    </source>
</evidence>
<dbReference type="GO" id="GO:0005886">
    <property type="term" value="C:plasma membrane"/>
    <property type="evidence" value="ECO:0007669"/>
    <property type="project" value="TreeGrafter"/>
</dbReference>